<dbReference type="PANTHER" id="PTHR31840">
    <property type="entry name" value="COILED-COIL DOMAIN-CONTAINING PROTEIN 97"/>
    <property type="match status" value="1"/>
</dbReference>
<accession>A0A182SY86</accession>
<dbReference type="InterPro" id="IPR018613">
    <property type="entry name" value="Ccdc97-like"/>
</dbReference>
<feature type="region of interest" description="Disordered" evidence="1">
    <location>
        <begin position="226"/>
        <end position="257"/>
    </location>
</feature>
<evidence type="ECO:0000313" key="3">
    <source>
        <dbReference type="EnsemblMetazoa" id="AMAM015836-PA"/>
    </source>
</evidence>
<dbReference type="Proteomes" id="UP000075901">
    <property type="component" value="Unassembled WGS sequence"/>
</dbReference>
<feature type="compositionally biased region" description="Basic and acidic residues" evidence="1">
    <location>
        <begin position="104"/>
        <end position="115"/>
    </location>
</feature>
<dbReference type="AlphaFoldDB" id="A0A182SY86"/>
<dbReference type="Pfam" id="PF09747">
    <property type="entry name" value="CCD97-like_C"/>
    <property type="match status" value="1"/>
</dbReference>
<protein>
    <submittedName>
        <fullName evidence="3">DUF2052 domain-containing protein</fullName>
    </submittedName>
</protein>
<dbReference type="EnsemblMetazoa" id="AMAM015836-RA">
    <property type="protein sequence ID" value="AMAM015836-PA"/>
    <property type="gene ID" value="AMAM015836"/>
</dbReference>
<feature type="region of interest" description="Disordered" evidence="1">
    <location>
        <begin position="104"/>
        <end position="140"/>
    </location>
</feature>
<dbReference type="InterPro" id="IPR040233">
    <property type="entry name" value="CCD97-like_C"/>
</dbReference>
<proteinExistence type="predicted"/>
<evidence type="ECO:0000313" key="4">
    <source>
        <dbReference type="Proteomes" id="UP000075901"/>
    </source>
</evidence>
<dbReference type="VEuPathDB" id="VectorBase:AMAM015836"/>
<reference evidence="3" key="2">
    <citation type="submission" date="2020-05" db="UniProtKB">
        <authorList>
            <consortium name="EnsemblMetazoa"/>
        </authorList>
    </citation>
    <scope>IDENTIFICATION</scope>
    <source>
        <strain evidence="3">maculatus3</strain>
    </source>
</reference>
<evidence type="ECO:0000256" key="1">
    <source>
        <dbReference type="SAM" id="MobiDB-lite"/>
    </source>
</evidence>
<evidence type="ECO:0000259" key="2">
    <source>
        <dbReference type="Pfam" id="PF09747"/>
    </source>
</evidence>
<name>A0A182SY86_9DIPT</name>
<keyword evidence="4" id="KW-1185">Reference proteome</keyword>
<reference evidence="4" key="1">
    <citation type="submission" date="2013-09" db="EMBL/GenBank/DDBJ databases">
        <title>The Genome Sequence of Anopheles maculatus species B.</title>
        <authorList>
            <consortium name="The Broad Institute Genomics Platform"/>
            <person name="Neafsey D.E."/>
            <person name="Besansky N."/>
            <person name="Howell P."/>
            <person name="Walton C."/>
            <person name="Young S.K."/>
            <person name="Zeng Q."/>
            <person name="Gargeya S."/>
            <person name="Fitzgerald M."/>
            <person name="Haas B."/>
            <person name="Abouelleil A."/>
            <person name="Allen A.W."/>
            <person name="Alvarado L."/>
            <person name="Arachchi H.M."/>
            <person name="Berlin A.M."/>
            <person name="Chapman S.B."/>
            <person name="Gainer-Dewar J."/>
            <person name="Goldberg J."/>
            <person name="Griggs A."/>
            <person name="Gujja S."/>
            <person name="Hansen M."/>
            <person name="Howarth C."/>
            <person name="Imamovic A."/>
            <person name="Ireland A."/>
            <person name="Larimer J."/>
            <person name="McCowan C."/>
            <person name="Murphy C."/>
            <person name="Pearson M."/>
            <person name="Poon T.W."/>
            <person name="Priest M."/>
            <person name="Roberts A."/>
            <person name="Saif S."/>
            <person name="Shea T."/>
            <person name="Sisk P."/>
            <person name="Sykes S."/>
            <person name="Wortman J."/>
            <person name="Nusbaum C."/>
            <person name="Birren B."/>
        </authorList>
    </citation>
    <scope>NUCLEOTIDE SEQUENCE [LARGE SCALE GENOMIC DNA]</scope>
    <source>
        <strain evidence="4">maculatus3</strain>
    </source>
</reference>
<feature type="domain" description="CCD97-like C-terminal" evidence="2">
    <location>
        <begin position="36"/>
        <end position="228"/>
    </location>
</feature>
<organism evidence="3 4">
    <name type="scientific">Anopheles maculatus</name>
    <dbReference type="NCBI Taxonomy" id="74869"/>
    <lineage>
        <taxon>Eukaryota</taxon>
        <taxon>Metazoa</taxon>
        <taxon>Ecdysozoa</taxon>
        <taxon>Arthropoda</taxon>
        <taxon>Hexapoda</taxon>
        <taxon>Insecta</taxon>
        <taxon>Pterygota</taxon>
        <taxon>Neoptera</taxon>
        <taxon>Endopterygota</taxon>
        <taxon>Diptera</taxon>
        <taxon>Nematocera</taxon>
        <taxon>Culicoidea</taxon>
        <taxon>Culicidae</taxon>
        <taxon>Anophelinae</taxon>
        <taxon>Anopheles</taxon>
        <taxon>Anopheles maculatus group</taxon>
    </lineage>
</organism>
<sequence length="294" mass="33770">EEQTLAYSPDERYEIDHYLERIRKLRNGGRAIEVRNRRYAALQRMCDDGTYFSETEMMQRDPLLYDQLVGQYMTEQEKHARDACTAEPSSVVGILLKQIDKDQAEKDLQQQKQEEAGQQQEQDGEPSRPNSPGGFPRAQWGNFDEEEEARVAALKCSGKQKRRHAIPAAQLMTAGERNLLRDEFVGIMHARFIAGEEKEFDYTQIDDSDAYDDLDTVDHDEQEKYFNLDDGSDEPADGSERDDAMHVENAGEESEDDLDIYMRHLNRHLEQQQMMAAGAAGTIRDPSCEYESDD</sequence>
<dbReference type="PANTHER" id="PTHR31840:SF1">
    <property type="entry name" value="COILED-COIL DOMAIN-CONTAINING PROTEIN 97"/>
    <property type="match status" value="1"/>
</dbReference>